<keyword evidence="1" id="KW-0548">Nucleotidyltransferase</keyword>
<dbReference type="GO" id="GO:0016779">
    <property type="term" value="F:nucleotidyltransferase activity"/>
    <property type="evidence" value="ECO:0007669"/>
    <property type="project" value="UniProtKB-KW"/>
</dbReference>
<keyword evidence="1" id="KW-0808">Transferase</keyword>
<proteinExistence type="predicted"/>
<dbReference type="PATRIC" id="fig|1230456.3.peg.1196"/>
<sequence>MLERESCRVGGDVGLHVMPKPLSLEIDTPEDLALVEAIGRETEFQSSVADV</sequence>
<dbReference type="EMBL" id="AOJH01000043">
    <property type="protein sequence ID" value="EMA65536.1"/>
    <property type="molecule type" value="Genomic_DNA"/>
</dbReference>
<gene>
    <name evidence="1" type="ORF">C468_06128</name>
</gene>
<evidence type="ECO:0000313" key="1">
    <source>
        <dbReference type="EMBL" id="EMA65536.1"/>
    </source>
</evidence>
<keyword evidence="2" id="KW-1185">Reference proteome</keyword>
<reference evidence="1 2" key="1">
    <citation type="journal article" date="2014" name="PLoS Genet.">
        <title>Phylogenetically driven sequencing of extremely halophilic archaea reveals strategies for static and dynamic osmo-response.</title>
        <authorList>
            <person name="Becker E.A."/>
            <person name="Seitzer P.M."/>
            <person name="Tritt A."/>
            <person name="Larsen D."/>
            <person name="Krusor M."/>
            <person name="Yao A.I."/>
            <person name="Wu D."/>
            <person name="Madern D."/>
            <person name="Eisen J.A."/>
            <person name="Darling A.E."/>
            <person name="Facciotti M.T."/>
        </authorList>
    </citation>
    <scope>NUCLEOTIDE SEQUENCE [LARGE SCALE GENOMIC DNA]</scope>
    <source>
        <strain evidence="1 2">JCM 14978</strain>
    </source>
</reference>
<comment type="caution">
    <text evidence="1">The sequence shown here is derived from an EMBL/GenBank/DDBJ whole genome shotgun (WGS) entry which is preliminary data.</text>
</comment>
<protein>
    <submittedName>
        <fullName evidence="1">N-acylneuraminate cytidylyltransferase</fullName>
    </submittedName>
</protein>
<dbReference type="AlphaFoldDB" id="M0P658"/>
<evidence type="ECO:0000313" key="2">
    <source>
        <dbReference type="Proteomes" id="UP000011546"/>
    </source>
</evidence>
<accession>M0P658</accession>
<organism evidence="1 2">
    <name type="scientific">Halorubrum kocurii JCM 14978</name>
    <dbReference type="NCBI Taxonomy" id="1230456"/>
    <lineage>
        <taxon>Archaea</taxon>
        <taxon>Methanobacteriati</taxon>
        <taxon>Methanobacteriota</taxon>
        <taxon>Stenosarchaea group</taxon>
        <taxon>Halobacteria</taxon>
        <taxon>Halobacteriales</taxon>
        <taxon>Haloferacaceae</taxon>
        <taxon>Halorubrum</taxon>
    </lineage>
</organism>
<dbReference type="Gene3D" id="3.90.550.10">
    <property type="entry name" value="Spore Coat Polysaccharide Biosynthesis Protein SpsA, Chain A"/>
    <property type="match status" value="1"/>
</dbReference>
<dbReference type="RefSeq" id="WP_008847959.1">
    <property type="nucleotide sequence ID" value="NZ_AOJH01000043.1"/>
</dbReference>
<dbReference type="Proteomes" id="UP000011546">
    <property type="component" value="Unassembled WGS sequence"/>
</dbReference>
<dbReference type="InterPro" id="IPR029044">
    <property type="entry name" value="Nucleotide-diphossugar_trans"/>
</dbReference>
<name>M0P658_9EURY</name>